<comment type="subcellular location">
    <subcellularLocation>
        <location evidence="8">Cytoplasm</location>
    </subcellularLocation>
</comment>
<dbReference type="AlphaFoldDB" id="A0A1N6EFS0"/>
<keyword evidence="10" id="KW-1185">Reference proteome</keyword>
<dbReference type="NCBIfam" id="TIGR00018">
    <property type="entry name" value="panC"/>
    <property type="match status" value="1"/>
</dbReference>
<keyword evidence="8" id="KW-0963">Cytoplasm</keyword>
<dbReference type="Pfam" id="PF02569">
    <property type="entry name" value="Pantoate_ligase"/>
    <property type="match status" value="1"/>
</dbReference>
<sequence length="289" mass="32916">MYLFKQVADLREALEHEKKAGKRIGFVPTMGALHQGHISLIRQAKALTDIVVCSIFVNPTQFNDPKDFEKYPITIKEDILKLNDAETDILFIPSVAEMYPEGVNGLHLHYDFGYVETVLEGAFRKNHFQGVGMVVHKLLDIVQPHDLFMGQKDFQQCMIIKRLLEITGIPSTLHICPTLRENDGLAMSSRNMRLSQTERQTATQISRTLTYMKEQLRQLPFDVLKQNARKQLQDAGFQPDYVEIADTDNLQLLDKPIHKEMVMLIAAKLGEVRLIDNMIIPSMASIPLS</sequence>
<feature type="binding site" evidence="8">
    <location>
        <position position="61"/>
    </location>
    <ligand>
        <name>beta-alanine</name>
        <dbReference type="ChEBI" id="CHEBI:57966"/>
    </ligand>
</feature>
<feature type="binding site" evidence="8">
    <location>
        <position position="179"/>
    </location>
    <ligand>
        <name>ATP</name>
        <dbReference type="ChEBI" id="CHEBI:30616"/>
    </ligand>
</feature>
<dbReference type="InterPro" id="IPR014729">
    <property type="entry name" value="Rossmann-like_a/b/a_fold"/>
</dbReference>
<organism evidence="9 10">
    <name type="scientific">Chitinophaga niabensis</name>
    <dbReference type="NCBI Taxonomy" id="536979"/>
    <lineage>
        <taxon>Bacteria</taxon>
        <taxon>Pseudomonadati</taxon>
        <taxon>Bacteroidota</taxon>
        <taxon>Chitinophagia</taxon>
        <taxon>Chitinophagales</taxon>
        <taxon>Chitinophagaceae</taxon>
        <taxon>Chitinophaga</taxon>
    </lineage>
</organism>
<accession>A0A1N6EFS0</accession>
<dbReference type="OrthoDB" id="9773087at2"/>
<evidence type="ECO:0000313" key="9">
    <source>
        <dbReference type="EMBL" id="SIN81869.1"/>
    </source>
</evidence>
<dbReference type="EMBL" id="FSRA01000001">
    <property type="protein sequence ID" value="SIN81869.1"/>
    <property type="molecule type" value="Genomic_DNA"/>
</dbReference>
<dbReference type="SUPFAM" id="SSF52374">
    <property type="entry name" value="Nucleotidylyl transferase"/>
    <property type="match status" value="1"/>
</dbReference>
<evidence type="ECO:0000256" key="6">
    <source>
        <dbReference type="ARBA" id="ARBA00022840"/>
    </source>
</evidence>
<evidence type="ECO:0000256" key="3">
    <source>
        <dbReference type="ARBA" id="ARBA00022598"/>
    </source>
</evidence>
<dbReference type="GO" id="GO:0005737">
    <property type="term" value="C:cytoplasm"/>
    <property type="evidence" value="ECO:0007669"/>
    <property type="project" value="UniProtKB-SubCell"/>
</dbReference>
<keyword evidence="6 8" id="KW-0067">ATP-binding</keyword>
<feature type="active site" description="Proton donor" evidence="8">
    <location>
        <position position="37"/>
    </location>
</feature>
<keyword evidence="4 8" id="KW-0566">Pantothenate biosynthesis</keyword>
<dbReference type="HAMAP" id="MF_00158">
    <property type="entry name" value="PanC"/>
    <property type="match status" value="1"/>
</dbReference>
<feature type="binding site" evidence="8">
    <location>
        <begin position="187"/>
        <end position="190"/>
    </location>
    <ligand>
        <name>ATP</name>
        <dbReference type="ChEBI" id="CHEBI:30616"/>
    </ligand>
</feature>
<keyword evidence="5 8" id="KW-0547">Nucleotide-binding</keyword>
<comment type="pathway">
    <text evidence="1 8">Cofactor biosynthesis; (R)-pantothenate biosynthesis; (R)-pantothenate from (R)-pantoate and beta-alanine: step 1/1.</text>
</comment>
<comment type="similarity">
    <text evidence="2 8">Belongs to the pantothenate synthetase family.</text>
</comment>
<protein>
    <recommendedName>
        <fullName evidence="8">Pantothenate synthetase</fullName>
        <shortName evidence="8">PS</shortName>
        <ecNumber evidence="8">6.3.2.1</ecNumber>
    </recommendedName>
    <alternativeName>
        <fullName evidence="8">Pantoate--beta-alanine ligase</fullName>
    </alternativeName>
    <alternativeName>
        <fullName evidence="8">Pantoate-activating enzyme</fullName>
    </alternativeName>
</protein>
<dbReference type="PANTHER" id="PTHR21299">
    <property type="entry name" value="CYTIDYLATE KINASE/PANTOATE-BETA-ALANINE LIGASE"/>
    <property type="match status" value="1"/>
</dbReference>
<dbReference type="InterPro" id="IPR042176">
    <property type="entry name" value="Pantoate_ligase_C"/>
</dbReference>
<dbReference type="EC" id="6.3.2.1" evidence="8"/>
<dbReference type="InterPro" id="IPR003721">
    <property type="entry name" value="Pantoate_ligase"/>
</dbReference>
<dbReference type="CDD" id="cd00560">
    <property type="entry name" value="PanC"/>
    <property type="match status" value="1"/>
</dbReference>
<evidence type="ECO:0000256" key="8">
    <source>
        <dbReference type="HAMAP-Rule" id="MF_00158"/>
    </source>
</evidence>
<dbReference type="NCBIfam" id="TIGR00125">
    <property type="entry name" value="cyt_tran_rel"/>
    <property type="match status" value="1"/>
</dbReference>
<dbReference type="GO" id="GO:0004592">
    <property type="term" value="F:pantoate-beta-alanine ligase activity"/>
    <property type="evidence" value="ECO:0007669"/>
    <property type="project" value="UniProtKB-UniRule"/>
</dbReference>
<evidence type="ECO:0000256" key="7">
    <source>
        <dbReference type="ARBA" id="ARBA00048258"/>
    </source>
</evidence>
<dbReference type="GO" id="GO:0005524">
    <property type="term" value="F:ATP binding"/>
    <property type="evidence" value="ECO:0007669"/>
    <property type="project" value="UniProtKB-KW"/>
</dbReference>
<evidence type="ECO:0000256" key="2">
    <source>
        <dbReference type="ARBA" id="ARBA00009256"/>
    </source>
</evidence>
<dbReference type="UniPathway" id="UPA00028">
    <property type="reaction ID" value="UER00005"/>
</dbReference>
<reference evidence="9 10" key="1">
    <citation type="submission" date="2016-11" db="EMBL/GenBank/DDBJ databases">
        <authorList>
            <person name="Jaros S."/>
            <person name="Januszkiewicz K."/>
            <person name="Wedrychowicz H."/>
        </authorList>
    </citation>
    <scope>NUCLEOTIDE SEQUENCE [LARGE SCALE GENOMIC DNA]</scope>
    <source>
        <strain evidence="9 10">DSM 24787</strain>
    </source>
</reference>
<dbReference type="Proteomes" id="UP000185003">
    <property type="component" value="Unassembled WGS sequence"/>
</dbReference>
<dbReference type="GO" id="GO:0015940">
    <property type="term" value="P:pantothenate biosynthetic process"/>
    <property type="evidence" value="ECO:0007669"/>
    <property type="project" value="UniProtKB-UniRule"/>
</dbReference>
<name>A0A1N6EFS0_9BACT</name>
<feature type="binding site" evidence="8">
    <location>
        <begin position="150"/>
        <end position="153"/>
    </location>
    <ligand>
        <name>ATP</name>
        <dbReference type="ChEBI" id="CHEBI:30616"/>
    </ligand>
</feature>
<dbReference type="InterPro" id="IPR004821">
    <property type="entry name" value="Cyt_trans-like"/>
</dbReference>
<dbReference type="Gene3D" id="3.30.1300.10">
    <property type="entry name" value="Pantoate-beta-alanine ligase, C-terminal domain"/>
    <property type="match status" value="1"/>
</dbReference>
<gene>
    <name evidence="8" type="primary">panC</name>
    <name evidence="9" type="ORF">SAMN04488055_1570</name>
</gene>
<feature type="binding site" evidence="8">
    <location>
        <begin position="30"/>
        <end position="37"/>
    </location>
    <ligand>
        <name>ATP</name>
        <dbReference type="ChEBI" id="CHEBI:30616"/>
    </ligand>
</feature>
<proteinExistence type="inferred from homology"/>
<dbReference type="Gene3D" id="3.40.50.620">
    <property type="entry name" value="HUPs"/>
    <property type="match status" value="1"/>
</dbReference>
<comment type="miscellaneous">
    <text evidence="8">The reaction proceeds by a bi uni uni bi ping pong mechanism.</text>
</comment>
<dbReference type="RefSeq" id="WP_074238708.1">
    <property type="nucleotide sequence ID" value="NZ_FSRA01000001.1"/>
</dbReference>
<dbReference type="STRING" id="536979.SAMN04488055_1570"/>
<feature type="binding site" evidence="8">
    <location>
        <position position="61"/>
    </location>
    <ligand>
        <name>(R)-pantoate</name>
        <dbReference type="ChEBI" id="CHEBI:15980"/>
    </ligand>
</feature>
<evidence type="ECO:0000256" key="1">
    <source>
        <dbReference type="ARBA" id="ARBA00004990"/>
    </source>
</evidence>
<feature type="binding site" evidence="8">
    <location>
        <position position="156"/>
    </location>
    <ligand>
        <name>(R)-pantoate</name>
        <dbReference type="ChEBI" id="CHEBI:15980"/>
    </ligand>
</feature>
<dbReference type="PANTHER" id="PTHR21299:SF1">
    <property type="entry name" value="PANTOATE--BETA-ALANINE LIGASE"/>
    <property type="match status" value="1"/>
</dbReference>
<comment type="function">
    <text evidence="8">Catalyzes the condensation of pantoate with beta-alanine in an ATP-dependent reaction via a pantoyl-adenylate intermediate.</text>
</comment>
<evidence type="ECO:0000256" key="5">
    <source>
        <dbReference type="ARBA" id="ARBA00022741"/>
    </source>
</evidence>
<comment type="catalytic activity">
    <reaction evidence="7 8">
        <text>(R)-pantoate + beta-alanine + ATP = (R)-pantothenate + AMP + diphosphate + H(+)</text>
        <dbReference type="Rhea" id="RHEA:10912"/>
        <dbReference type="ChEBI" id="CHEBI:15378"/>
        <dbReference type="ChEBI" id="CHEBI:15980"/>
        <dbReference type="ChEBI" id="CHEBI:29032"/>
        <dbReference type="ChEBI" id="CHEBI:30616"/>
        <dbReference type="ChEBI" id="CHEBI:33019"/>
        <dbReference type="ChEBI" id="CHEBI:57966"/>
        <dbReference type="ChEBI" id="CHEBI:456215"/>
        <dbReference type="EC" id="6.3.2.1"/>
    </reaction>
</comment>
<comment type="subunit">
    <text evidence="8">Homodimer.</text>
</comment>
<keyword evidence="3 8" id="KW-0436">Ligase</keyword>
<evidence type="ECO:0000256" key="4">
    <source>
        <dbReference type="ARBA" id="ARBA00022655"/>
    </source>
</evidence>
<evidence type="ECO:0000313" key="10">
    <source>
        <dbReference type="Proteomes" id="UP000185003"/>
    </source>
</evidence>